<dbReference type="AlphaFoldDB" id="A0A514BXA2"/>
<evidence type="ECO:0000313" key="1">
    <source>
        <dbReference type="EMBL" id="QDH71935.1"/>
    </source>
</evidence>
<accession>A0A514BXA2</accession>
<dbReference type="GO" id="GO:0008168">
    <property type="term" value="F:methyltransferase activity"/>
    <property type="evidence" value="ECO:0007669"/>
    <property type="project" value="UniProtKB-KW"/>
</dbReference>
<keyword evidence="2" id="KW-1185">Reference proteome</keyword>
<dbReference type="OrthoDB" id="9791944at2"/>
<keyword evidence="1" id="KW-0808">Transferase</keyword>
<dbReference type="Gene3D" id="3.40.50.150">
    <property type="entry name" value="Vaccinia Virus protein VP39"/>
    <property type="match status" value="1"/>
</dbReference>
<gene>
    <name evidence="1" type="ORF">FKV23_16835</name>
</gene>
<sequence>MAGEDLPSPAQERAIYEQHQNDPSDPGYRAFLNRLVEPLAERLSPGMRGLDFGAGPGPALALMLGERGFPTLSWDPMFEPHEALLDSRYDFVTCSETVEHFHRPGIEFERLAALLRPGGWLAIMTQWRLPGAAFDRWGYVRDPTHACFFSERTFGWLAVRHGLRLETPARHIALLQRGDA</sequence>
<keyword evidence="1" id="KW-0489">Methyltransferase</keyword>
<dbReference type="EMBL" id="CP041242">
    <property type="protein sequence ID" value="QDH71935.1"/>
    <property type="molecule type" value="Genomic_DNA"/>
</dbReference>
<reference evidence="1 2" key="1">
    <citation type="submission" date="2019-06" db="EMBL/GenBank/DDBJ databases">
        <title>Lysobacter alkalisoli sp. nov. isolated from saline-alkali soil.</title>
        <authorList>
            <person name="Sun J.-Q."/>
            <person name="Xu L."/>
        </authorList>
    </citation>
    <scope>NUCLEOTIDE SEQUENCE [LARGE SCALE GENOMIC DNA]</scope>
    <source>
        <strain evidence="1 2">SJ-36</strain>
    </source>
</reference>
<dbReference type="Proteomes" id="UP000317199">
    <property type="component" value="Chromosome"/>
</dbReference>
<protein>
    <submittedName>
        <fullName evidence="1">Class I SAM-dependent methyltransferase</fullName>
    </submittedName>
</protein>
<organism evidence="1 2">
    <name type="scientific">Marilutibacter alkalisoli</name>
    <dbReference type="NCBI Taxonomy" id="2591633"/>
    <lineage>
        <taxon>Bacteria</taxon>
        <taxon>Pseudomonadati</taxon>
        <taxon>Pseudomonadota</taxon>
        <taxon>Gammaproteobacteria</taxon>
        <taxon>Lysobacterales</taxon>
        <taxon>Lysobacteraceae</taxon>
        <taxon>Marilutibacter</taxon>
    </lineage>
</organism>
<dbReference type="KEGG" id="lyj:FKV23_16835"/>
<evidence type="ECO:0000313" key="2">
    <source>
        <dbReference type="Proteomes" id="UP000317199"/>
    </source>
</evidence>
<proteinExistence type="predicted"/>
<dbReference type="InterPro" id="IPR029063">
    <property type="entry name" value="SAM-dependent_MTases_sf"/>
</dbReference>
<name>A0A514BXA2_9GAMM</name>
<dbReference type="Pfam" id="PF13489">
    <property type="entry name" value="Methyltransf_23"/>
    <property type="match status" value="1"/>
</dbReference>
<dbReference type="GO" id="GO:0032259">
    <property type="term" value="P:methylation"/>
    <property type="evidence" value="ECO:0007669"/>
    <property type="project" value="UniProtKB-KW"/>
</dbReference>
<dbReference type="SUPFAM" id="SSF53335">
    <property type="entry name" value="S-adenosyl-L-methionine-dependent methyltransferases"/>
    <property type="match status" value="1"/>
</dbReference>